<organism evidence="6 7">
    <name type="scientific">Marinobacter confluentis</name>
    <dbReference type="NCBI Taxonomy" id="1697557"/>
    <lineage>
        <taxon>Bacteria</taxon>
        <taxon>Pseudomonadati</taxon>
        <taxon>Pseudomonadota</taxon>
        <taxon>Gammaproteobacteria</taxon>
        <taxon>Pseudomonadales</taxon>
        <taxon>Marinobacteraceae</taxon>
        <taxon>Marinobacter</taxon>
    </lineage>
</organism>
<dbReference type="AlphaFoldDB" id="A0A4Z1CCZ5"/>
<dbReference type="GO" id="GO:0030313">
    <property type="term" value="C:cell envelope"/>
    <property type="evidence" value="ECO:0007669"/>
    <property type="project" value="UniProtKB-SubCell"/>
</dbReference>
<dbReference type="InterPro" id="IPR036249">
    <property type="entry name" value="Thioredoxin-like_sf"/>
</dbReference>
<feature type="domain" description="Thioredoxin" evidence="5">
    <location>
        <begin position="3"/>
        <end position="136"/>
    </location>
</feature>
<dbReference type="GO" id="GO:0016209">
    <property type="term" value="F:antioxidant activity"/>
    <property type="evidence" value="ECO:0007669"/>
    <property type="project" value="InterPro"/>
</dbReference>
<evidence type="ECO:0000313" key="7">
    <source>
        <dbReference type="Proteomes" id="UP000298325"/>
    </source>
</evidence>
<keyword evidence="4" id="KW-0676">Redox-active center</keyword>
<proteinExistence type="predicted"/>
<dbReference type="PANTHER" id="PTHR42852:SF6">
    <property type="entry name" value="THIOL:DISULFIDE INTERCHANGE PROTEIN DSBE"/>
    <property type="match status" value="1"/>
</dbReference>
<dbReference type="GO" id="GO:0016491">
    <property type="term" value="F:oxidoreductase activity"/>
    <property type="evidence" value="ECO:0007669"/>
    <property type="project" value="InterPro"/>
</dbReference>
<dbReference type="GO" id="GO:0017004">
    <property type="term" value="P:cytochrome complex assembly"/>
    <property type="evidence" value="ECO:0007669"/>
    <property type="project" value="UniProtKB-KW"/>
</dbReference>
<keyword evidence="2" id="KW-0201">Cytochrome c-type biogenesis</keyword>
<dbReference type="Pfam" id="PF00578">
    <property type="entry name" value="AhpC-TSA"/>
    <property type="match status" value="1"/>
</dbReference>
<dbReference type="Proteomes" id="UP000298325">
    <property type="component" value="Unassembled WGS sequence"/>
</dbReference>
<name>A0A4Z1CCZ5_9GAMM</name>
<dbReference type="PROSITE" id="PS51352">
    <property type="entry name" value="THIOREDOXIN_2"/>
    <property type="match status" value="1"/>
</dbReference>
<dbReference type="PANTHER" id="PTHR42852">
    <property type="entry name" value="THIOL:DISULFIDE INTERCHANGE PROTEIN DSBE"/>
    <property type="match status" value="1"/>
</dbReference>
<evidence type="ECO:0000259" key="5">
    <source>
        <dbReference type="PROSITE" id="PS51352"/>
    </source>
</evidence>
<dbReference type="InterPro" id="IPR050553">
    <property type="entry name" value="Thioredoxin_ResA/DsbE_sf"/>
</dbReference>
<dbReference type="InterPro" id="IPR000866">
    <property type="entry name" value="AhpC/TSA"/>
</dbReference>
<evidence type="ECO:0000256" key="3">
    <source>
        <dbReference type="ARBA" id="ARBA00023157"/>
    </source>
</evidence>
<dbReference type="CDD" id="cd02966">
    <property type="entry name" value="TlpA_like_family"/>
    <property type="match status" value="1"/>
</dbReference>
<evidence type="ECO:0000256" key="4">
    <source>
        <dbReference type="ARBA" id="ARBA00023284"/>
    </source>
</evidence>
<comment type="caution">
    <text evidence="6">The sequence shown here is derived from an EMBL/GenBank/DDBJ whole genome shotgun (WGS) entry which is preliminary data.</text>
</comment>
<sequence length="136" mass="15073">MVLLLLAGCQKQAFEQADGTELEWESLRGHWVLVNYWAEWCKPCLEEIPELNDLDRSGSVVVLGVNFDDVKGQSLLDLGRRMGIEYGMLGEDPGPALGWQTPVGLPATFVVDPDGNLKETRFGPQTKEDITALINE</sequence>
<evidence type="ECO:0000256" key="1">
    <source>
        <dbReference type="ARBA" id="ARBA00004196"/>
    </source>
</evidence>
<evidence type="ECO:0000313" key="6">
    <source>
        <dbReference type="EMBL" id="TGN42063.1"/>
    </source>
</evidence>
<comment type="subcellular location">
    <subcellularLocation>
        <location evidence="1">Cell envelope</location>
    </subcellularLocation>
</comment>
<dbReference type="Gene3D" id="3.40.30.10">
    <property type="entry name" value="Glutaredoxin"/>
    <property type="match status" value="1"/>
</dbReference>
<dbReference type="SUPFAM" id="SSF52833">
    <property type="entry name" value="Thioredoxin-like"/>
    <property type="match status" value="1"/>
</dbReference>
<dbReference type="InterPro" id="IPR013766">
    <property type="entry name" value="Thioredoxin_domain"/>
</dbReference>
<dbReference type="OrthoDB" id="9799347at2"/>
<keyword evidence="3" id="KW-1015">Disulfide bond</keyword>
<accession>A0A4Z1CCZ5</accession>
<protein>
    <submittedName>
        <fullName evidence="6">TlpA family protein disulfide reductase</fullName>
    </submittedName>
</protein>
<evidence type="ECO:0000256" key="2">
    <source>
        <dbReference type="ARBA" id="ARBA00022748"/>
    </source>
</evidence>
<keyword evidence="7" id="KW-1185">Reference proteome</keyword>
<gene>
    <name evidence="6" type="ORF">E5Q11_05515</name>
</gene>
<dbReference type="EMBL" id="SRPF01000001">
    <property type="protein sequence ID" value="TGN42063.1"/>
    <property type="molecule type" value="Genomic_DNA"/>
</dbReference>
<reference evidence="6 7" key="1">
    <citation type="submission" date="2019-04" db="EMBL/GenBank/DDBJ databases">
        <authorList>
            <person name="Park S."/>
            <person name="Yoon J.-H."/>
        </authorList>
    </citation>
    <scope>NUCLEOTIDE SEQUENCE [LARGE SCALE GENOMIC DNA]</scope>
    <source>
        <strain evidence="6 7">HJM-18</strain>
    </source>
</reference>